<dbReference type="PROSITE" id="PS50005">
    <property type="entry name" value="TPR"/>
    <property type="match status" value="1"/>
</dbReference>
<dbReference type="Pfam" id="PF13181">
    <property type="entry name" value="TPR_8"/>
    <property type="match status" value="1"/>
</dbReference>
<protein>
    <recommendedName>
        <fullName evidence="5">TPR repeat-containing protein</fullName>
    </recommendedName>
</protein>
<comment type="caution">
    <text evidence="3">The sequence shown here is derived from an EMBL/GenBank/DDBJ whole genome shotgun (WGS) entry which is preliminary data.</text>
</comment>
<evidence type="ECO:0000313" key="3">
    <source>
        <dbReference type="EMBL" id="KAF2077095.1"/>
    </source>
</evidence>
<dbReference type="OrthoDB" id="10268002at2759"/>
<organism evidence="3 4">
    <name type="scientific">Polysphondylium violaceum</name>
    <dbReference type="NCBI Taxonomy" id="133409"/>
    <lineage>
        <taxon>Eukaryota</taxon>
        <taxon>Amoebozoa</taxon>
        <taxon>Evosea</taxon>
        <taxon>Eumycetozoa</taxon>
        <taxon>Dictyostelia</taxon>
        <taxon>Dictyosteliales</taxon>
        <taxon>Dictyosteliaceae</taxon>
        <taxon>Polysphondylium</taxon>
    </lineage>
</organism>
<sequence>MSYIQRISKFKYLNRLLTSSSSSSASPSIYNIVTNNSNNNNNYHNNTNINNDKKIKINNNNIKSITFNNGNRYLKQYYSSSSSSLNSNYNNKQQKEEKQEEKQRDSKYNLIMLDAFENFKNKDIIKCIESIFQGIVLCNDIKLDAYLLRADIKSEFNRTYRATCERQGIIFDYRIVSEEIDNDKKAYIHYSASKAISKLNVPERDSSEAISLLDKALALDPNNLLYLKDKILIGSNLNDPSIISETSTQLLKEDPDKYGKLSLAIIKSMKREDDQAIEILSSIIDENKDLVVIDKDQDSTCYFNRLIMKEDVNGYLRVREKYYFQSENILFDSYLILGNLYCRQGQYELCCSTFRKALKLQPWAYQLHSIMGSLAYRLGKYRECIQHCNDFFAVDQDFESPYAKQSLMDRGSSNYYLSNKLEAIDDLSISLERPWFFDNSRDISNQRANPSLLLIDCYSYFIQLCPGLDKSKFNIDQLIRDTDNDQILFKEPSNIHELYSHVEVFFKVYSDIYDWVGAHPLDYSIEEKNIITTRTSLFSNMKEYLVDSLYLNYISNPHEEFYDPDRPGPYKNFNHFLYLLNYKESNQLESRQQGHITLLNLYKNLLHFINKNDF</sequence>
<accession>A0A8J4Q1L3</accession>
<keyword evidence="1" id="KW-0802">TPR repeat</keyword>
<keyword evidence="4" id="KW-1185">Reference proteome</keyword>
<evidence type="ECO:0000256" key="2">
    <source>
        <dbReference type="SAM" id="MobiDB-lite"/>
    </source>
</evidence>
<dbReference type="SMART" id="SM00028">
    <property type="entry name" value="TPR"/>
    <property type="match status" value="3"/>
</dbReference>
<feature type="compositionally biased region" description="Low complexity" evidence="2">
    <location>
        <begin position="81"/>
        <end position="92"/>
    </location>
</feature>
<proteinExistence type="predicted"/>
<feature type="repeat" description="TPR" evidence="1">
    <location>
        <begin position="331"/>
        <end position="364"/>
    </location>
</feature>
<feature type="region of interest" description="Disordered" evidence="2">
    <location>
        <begin position="81"/>
        <end position="104"/>
    </location>
</feature>
<evidence type="ECO:0000256" key="1">
    <source>
        <dbReference type="PROSITE-ProRule" id="PRU00339"/>
    </source>
</evidence>
<dbReference type="Gene3D" id="1.25.40.10">
    <property type="entry name" value="Tetratricopeptide repeat domain"/>
    <property type="match status" value="1"/>
</dbReference>
<feature type="compositionally biased region" description="Basic and acidic residues" evidence="2">
    <location>
        <begin position="93"/>
        <end position="104"/>
    </location>
</feature>
<dbReference type="InterPro" id="IPR011990">
    <property type="entry name" value="TPR-like_helical_dom_sf"/>
</dbReference>
<dbReference type="SUPFAM" id="SSF48452">
    <property type="entry name" value="TPR-like"/>
    <property type="match status" value="2"/>
</dbReference>
<dbReference type="InterPro" id="IPR019734">
    <property type="entry name" value="TPR_rpt"/>
</dbReference>
<dbReference type="Proteomes" id="UP000695562">
    <property type="component" value="Unassembled WGS sequence"/>
</dbReference>
<reference evidence="3" key="1">
    <citation type="submission" date="2020-01" db="EMBL/GenBank/DDBJ databases">
        <title>Development of genomics and gene disruption for Polysphondylium violaceum indicates a role for the polyketide synthase stlB in stalk morphogenesis.</title>
        <authorList>
            <person name="Narita B."/>
            <person name="Kawabe Y."/>
            <person name="Kin K."/>
            <person name="Saito T."/>
            <person name="Gibbs R."/>
            <person name="Kuspa A."/>
            <person name="Muzny D."/>
            <person name="Queller D."/>
            <person name="Richards S."/>
            <person name="Strassman J."/>
            <person name="Sucgang R."/>
            <person name="Worley K."/>
            <person name="Schaap P."/>
        </authorList>
    </citation>
    <scope>NUCLEOTIDE SEQUENCE</scope>
    <source>
        <strain evidence="3">QSvi11</strain>
    </source>
</reference>
<gene>
    <name evidence="3" type="ORF">CYY_001604</name>
</gene>
<evidence type="ECO:0000313" key="4">
    <source>
        <dbReference type="Proteomes" id="UP000695562"/>
    </source>
</evidence>
<dbReference type="AlphaFoldDB" id="A0A8J4Q1L3"/>
<name>A0A8J4Q1L3_9MYCE</name>
<dbReference type="Gene3D" id="1.25.40.1040">
    <property type="match status" value="1"/>
</dbReference>
<evidence type="ECO:0008006" key="5">
    <source>
        <dbReference type="Google" id="ProtNLM"/>
    </source>
</evidence>
<dbReference type="EMBL" id="AJWJ01000039">
    <property type="protein sequence ID" value="KAF2077095.1"/>
    <property type="molecule type" value="Genomic_DNA"/>
</dbReference>